<dbReference type="CDD" id="cd00421">
    <property type="entry name" value="intradiol_dioxygenase"/>
    <property type="match status" value="1"/>
</dbReference>
<dbReference type="STRING" id="1850246.LPB138_03530"/>
<proteinExistence type="inferred from homology"/>
<feature type="signal peptide" evidence="5">
    <location>
        <begin position="1"/>
        <end position="26"/>
    </location>
</feature>
<dbReference type="InterPro" id="IPR026444">
    <property type="entry name" value="Secre_tail"/>
</dbReference>
<evidence type="ECO:0000313" key="9">
    <source>
        <dbReference type="Proteomes" id="UP000176050"/>
    </source>
</evidence>
<name>A0A1D8P5G1_9FLAO</name>
<dbReference type="PANTHER" id="PTHR33711">
    <property type="entry name" value="DIOXYGENASE, PUTATIVE (AFU_ORTHOLOGUE AFUA_2G02910)-RELATED"/>
    <property type="match status" value="1"/>
</dbReference>
<dbReference type="GO" id="GO:0016702">
    <property type="term" value="F:oxidoreductase activity, acting on single donors with incorporation of molecular oxygen, incorporation of two atoms of oxygen"/>
    <property type="evidence" value="ECO:0007669"/>
    <property type="project" value="InterPro"/>
</dbReference>
<gene>
    <name evidence="8" type="ORF">LPB138_03530</name>
</gene>
<protein>
    <recommendedName>
        <fullName evidence="10">Intradiol ring-cleavage dioxygenases domain-containing protein</fullName>
    </recommendedName>
</protein>
<evidence type="ECO:0000256" key="2">
    <source>
        <dbReference type="ARBA" id="ARBA00022729"/>
    </source>
</evidence>
<dbReference type="InterPro" id="IPR050770">
    <property type="entry name" value="Intradiol_RC_Dioxygenase"/>
</dbReference>
<dbReference type="Proteomes" id="UP000176050">
    <property type="component" value="Chromosome"/>
</dbReference>
<evidence type="ECO:0008006" key="10">
    <source>
        <dbReference type="Google" id="ProtNLM"/>
    </source>
</evidence>
<evidence type="ECO:0000259" key="6">
    <source>
        <dbReference type="Pfam" id="PF00775"/>
    </source>
</evidence>
<keyword evidence="9" id="KW-1185">Reference proteome</keyword>
<evidence type="ECO:0000256" key="3">
    <source>
        <dbReference type="ARBA" id="ARBA00022964"/>
    </source>
</evidence>
<dbReference type="EMBL" id="CP017478">
    <property type="protein sequence ID" value="AOW19809.1"/>
    <property type="molecule type" value="Genomic_DNA"/>
</dbReference>
<evidence type="ECO:0000259" key="7">
    <source>
        <dbReference type="Pfam" id="PF18962"/>
    </source>
</evidence>
<dbReference type="PANTHER" id="PTHR33711:SF11">
    <property type="entry name" value="DIOXYGENASE"/>
    <property type="match status" value="1"/>
</dbReference>
<reference evidence="8 9" key="1">
    <citation type="submission" date="2016-10" db="EMBL/GenBank/DDBJ databases">
        <title>Lutibacter sp. LPB0138, isolated from marine gastropod.</title>
        <authorList>
            <person name="Kim E."/>
            <person name="Yi H."/>
        </authorList>
    </citation>
    <scope>NUCLEOTIDE SEQUENCE [LARGE SCALE GENOMIC DNA]</scope>
    <source>
        <strain evidence="8 9">LPB0138</strain>
    </source>
</reference>
<evidence type="ECO:0000256" key="5">
    <source>
        <dbReference type="SAM" id="SignalP"/>
    </source>
</evidence>
<keyword evidence="4" id="KW-0560">Oxidoreductase</keyword>
<evidence type="ECO:0000256" key="1">
    <source>
        <dbReference type="ARBA" id="ARBA00007825"/>
    </source>
</evidence>
<evidence type="ECO:0000313" key="8">
    <source>
        <dbReference type="EMBL" id="AOW19809.1"/>
    </source>
</evidence>
<evidence type="ECO:0000256" key="4">
    <source>
        <dbReference type="ARBA" id="ARBA00023002"/>
    </source>
</evidence>
<dbReference type="AlphaFoldDB" id="A0A1D8P5G1"/>
<dbReference type="InterPro" id="IPR000627">
    <property type="entry name" value="Intradiol_dOase_C"/>
</dbReference>
<accession>A0A1D8P5G1</accession>
<dbReference type="Pfam" id="PF00775">
    <property type="entry name" value="Dioxygenase_C"/>
    <property type="match status" value="1"/>
</dbReference>
<dbReference type="InterPro" id="IPR015889">
    <property type="entry name" value="Intradiol_dOase_core"/>
</dbReference>
<dbReference type="RefSeq" id="WP_070235948.1">
    <property type="nucleotide sequence ID" value="NZ_CP017478.1"/>
</dbReference>
<feature type="domain" description="Secretion system C-terminal sorting" evidence="7">
    <location>
        <begin position="232"/>
        <end position="308"/>
    </location>
</feature>
<dbReference type="Pfam" id="PF18962">
    <property type="entry name" value="Por_Secre_tail"/>
    <property type="match status" value="1"/>
</dbReference>
<dbReference type="NCBIfam" id="TIGR04183">
    <property type="entry name" value="Por_Secre_tail"/>
    <property type="match status" value="1"/>
</dbReference>
<feature type="domain" description="Intradiol ring-cleavage dioxygenases" evidence="6">
    <location>
        <begin position="49"/>
        <end position="211"/>
    </location>
</feature>
<organism evidence="8 9">
    <name type="scientific">Urechidicola croceus</name>
    <dbReference type="NCBI Taxonomy" id="1850246"/>
    <lineage>
        <taxon>Bacteria</taxon>
        <taxon>Pseudomonadati</taxon>
        <taxon>Bacteroidota</taxon>
        <taxon>Flavobacteriia</taxon>
        <taxon>Flavobacteriales</taxon>
        <taxon>Flavobacteriaceae</taxon>
        <taxon>Urechidicola</taxon>
    </lineage>
</organism>
<keyword evidence="3" id="KW-0223">Dioxygenase</keyword>
<dbReference type="Gene3D" id="2.60.40.4070">
    <property type="match status" value="1"/>
</dbReference>
<sequence>MKNNRRQFLKNTVLASMWLGVSPMMAKPSNIDLKSNIDCFTITEDYYGEGPYYTENPPILSDNNLASDTEEGIRLSISGIVKTLDCAVTIPNTEIDIWHANHDGEYSRGTNYNLRGKIYSNSEGFYSFNTIFPGKYKNGNRYRPCHIHIKITPPGYPTLTTQLYFEGDENIPGDPAASITDGEFDATNRIISLTTNYDGSKEGTWDIQIDGDGALGVNDLHLSKGMIYSITPNPFSDKIEIYYGVFKPSNVNLEVYDLQGRLVASINEKQLPAEKYTAIWKPQKELPAGIYFCTLKINNLQVHNKKIIKI</sequence>
<dbReference type="GO" id="GO:0008199">
    <property type="term" value="F:ferric iron binding"/>
    <property type="evidence" value="ECO:0007669"/>
    <property type="project" value="InterPro"/>
</dbReference>
<feature type="chain" id="PRO_5009110800" description="Intradiol ring-cleavage dioxygenases domain-containing protein" evidence="5">
    <location>
        <begin position="27"/>
        <end position="310"/>
    </location>
</feature>
<comment type="similarity">
    <text evidence="1">Belongs to the intradiol ring-cleavage dioxygenase family.</text>
</comment>
<dbReference type="SUPFAM" id="SSF49482">
    <property type="entry name" value="Aromatic compound dioxygenase"/>
    <property type="match status" value="1"/>
</dbReference>
<dbReference type="Gene3D" id="2.60.130.10">
    <property type="entry name" value="Aromatic compound dioxygenase"/>
    <property type="match status" value="1"/>
</dbReference>
<keyword evidence="2 5" id="KW-0732">Signal</keyword>
<dbReference type="KEGG" id="lul:LPB138_03530"/>